<organism evidence="1">
    <name type="scientific">Pseudogymnoascus destructans</name>
    <dbReference type="NCBI Taxonomy" id="655981"/>
    <lineage>
        <taxon>Eukaryota</taxon>
        <taxon>Fungi</taxon>
        <taxon>Dikarya</taxon>
        <taxon>Ascomycota</taxon>
        <taxon>Pezizomycotina</taxon>
        <taxon>Leotiomycetes</taxon>
        <taxon>Thelebolales</taxon>
        <taxon>Thelebolaceae</taxon>
        <taxon>Pseudogymnoascus</taxon>
    </lineage>
</organism>
<accession>A0A177AE83</accession>
<dbReference type="Proteomes" id="UP000077154">
    <property type="component" value="Unassembled WGS sequence"/>
</dbReference>
<name>A0A177AE83_9PEZI</name>
<gene>
    <name evidence="1" type="ORF">VC83_03932</name>
</gene>
<dbReference type="GeneID" id="36287005"/>
<dbReference type="AlphaFoldDB" id="A0A177AE83"/>
<protein>
    <submittedName>
        <fullName evidence="1">Uncharacterized protein</fullName>
    </submittedName>
</protein>
<reference evidence="1" key="1">
    <citation type="submission" date="2016-03" db="EMBL/GenBank/DDBJ databases">
        <title>Updated assembly of Pseudogymnoascus destructans, the fungus causing white-nose syndrome of bats.</title>
        <authorList>
            <person name="Palmer J.M."/>
            <person name="Drees K.P."/>
            <person name="Foster J.T."/>
            <person name="Lindner D.L."/>
        </authorList>
    </citation>
    <scope>NUCLEOTIDE SEQUENCE [LARGE SCALE GENOMIC DNA]</scope>
    <source>
        <strain evidence="1">20631-21</strain>
    </source>
</reference>
<proteinExistence type="predicted"/>
<sequence length="76" mass="8279">MTSCYCSRNRFAQIRSTLRRLRMEQESVPVLLEEVVAAVGKLLAVTVAAAKVPVCSGWRKEGEGEGEGTFGAEYGE</sequence>
<dbReference type="EMBL" id="KV441393">
    <property type="protein sequence ID" value="OAF59493.1"/>
    <property type="molecule type" value="Genomic_DNA"/>
</dbReference>
<evidence type="ECO:0000313" key="1">
    <source>
        <dbReference type="EMBL" id="OAF59493.1"/>
    </source>
</evidence>
<dbReference type="RefSeq" id="XP_024324776.1">
    <property type="nucleotide sequence ID" value="XM_024467570.1"/>
</dbReference>